<protein>
    <submittedName>
        <fullName evidence="2">YggU-like protein</fullName>
    </submittedName>
</protein>
<dbReference type="GO" id="GO:0005737">
    <property type="term" value="C:cytoplasm"/>
    <property type="evidence" value="ECO:0007669"/>
    <property type="project" value="TreeGrafter"/>
</dbReference>
<dbReference type="InterPro" id="IPR003746">
    <property type="entry name" value="DUF167"/>
</dbReference>
<gene>
    <name evidence="2" type="ORF">P153DRAFT_380276</name>
</gene>
<dbReference type="AlphaFoldDB" id="A0A6A6ARL9"/>
<accession>A0A6A6ARL9</accession>
<dbReference type="PANTHER" id="PTHR13420:SF7">
    <property type="entry name" value="UPF0235 PROTEIN C15ORF40"/>
    <property type="match status" value="1"/>
</dbReference>
<dbReference type="OrthoDB" id="244097at2759"/>
<evidence type="ECO:0000313" key="2">
    <source>
        <dbReference type="EMBL" id="KAF2134460.1"/>
    </source>
</evidence>
<dbReference type="HAMAP" id="MF_00634">
    <property type="entry name" value="UPF0235"/>
    <property type="match status" value="1"/>
</dbReference>
<dbReference type="SUPFAM" id="SSF69786">
    <property type="entry name" value="YggU-like"/>
    <property type="match status" value="1"/>
</dbReference>
<evidence type="ECO:0000313" key="3">
    <source>
        <dbReference type="Proteomes" id="UP000799771"/>
    </source>
</evidence>
<name>A0A6A6ARL9_9PLEO</name>
<dbReference type="PANTHER" id="PTHR13420">
    <property type="entry name" value="UPF0235 PROTEIN C15ORF40"/>
    <property type="match status" value="1"/>
</dbReference>
<comment type="similarity">
    <text evidence="1">Belongs to the UPF0235 family.</text>
</comment>
<organism evidence="2 3">
    <name type="scientific">Dothidotthia symphoricarpi CBS 119687</name>
    <dbReference type="NCBI Taxonomy" id="1392245"/>
    <lineage>
        <taxon>Eukaryota</taxon>
        <taxon>Fungi</taxon>
        <taxon>Dikarya</taxon>
        <taxon>Ascomycota</taxon>
        <taxon>Pezizomycotina</taxon>
        <taxon>Dothideomycetes</taxon>
        <taxon>Pleosporomycetidae</taxon>
        <taxon>Pleosporales</taxon>
        <taxon>Dothidotthiaceae</taxon>
        <taxon>Dothidotthia</taxon>
    </lineage>
</organism>
<evidence type="ECO:0000256" key="1">
    <source>
        <dbReference type="ARBA" id="ARBA00010364"/>
    </source>
</evidence>
<dbReference type="InterPro" id="IPR036591">
    <property type="entry name" value="YggU-like_sf"/>
</dbReference>
<dbReference type="Proteomes" id="UP000799771">
    <property type="component" value="Unassembled WGS sequence"/>
</dbReference>
<sequence>MTRGSGTIQLLCHVKPGVSANREGIAAVSDERIEVCVAAQARDGEANKAVREIIADVLRVPKSDVEVVKGMKSRDKMVAVTNISTNRKPEEEIVRTRELLADSIGR</sequence>
<dbReference type="SMART" id="SM01152">
    <property type="entry name" value="DUF167"/>
    <property type="match status" value="1"/>
</dbReference>
<dbReference type="NCBIfam" id="TIGR00251">
    <property type="entry name" value="DUF167 family protein"/>
    <property type="match status" value="1"/>
</dbReference>
<dbReference type="GeneID" id="54410351"/>
<dbReference type="EMBL" id="ML977497">
    <property type="protein sequence ID" value="KAF2134460.1"/>
    <property type="molecule type" value="Genomic_DNA"/>
</dbReference>
<proteinExistence type="inferred from homology"/>
<dbReference type="RefSeq" id="XP_033528847.1">
    <property type="nucleotide sequence ID" value="XM_033669919.1"/>
</dbReference>
<dbReference type="Gene3D" id="3.30.1200.10">
    <property type="entry name" value="YggU-like"/>
    <property type="match status" value="1"/>
</dbReference>
<reference evidence="2" key="1">
    <citation type="journal article" date="2020" name="Stud. Mycol.">
        <title>101 Dothideomycetes genomes: a test case for predicting lifestyles and emergence of pathogens.</title>
        <authorList>
            <person name="Haridas S."/>
            <person name="Albert R."/>
            <person name="Binder M."/>
            <person name="Bloem J."/>
            <person name="Labutti K."/>
            <person name="Salamov A."/>
            <person name="Andreopoulos B."/>
            <person name="Baker S."/>
            <person name="Barry K."/>
            <person name="Bills G."/>
            <person name="Bluhm B."/>
            <person name="Cannon C."/>
            <person name="Castanera R."/>
            <person name="Culley D."/>
            <person name="Daum C."/>
            <person name="Ezra D."/>
            <person name="Gonzalez J."/>
            <person name="Henrissat B."/>
            <person name="Kuo A."/>
            <person name="Liang C."/>
            <person name="Lipzen A."/>
            <person name="Lutzoni F."/>
            <person name="Magnuson J."/>
            <person name="Mondo S."/>
            <person name="Nolan M."/>
            <person name="Ohm R."/>
            <person name="Pangilinan J."/>
            <person name="Park H.-J."/>
            <person name="Ramirez L."/>
            <person name="Alfaro M."/>
            <person name="Sun H."/>
            <person name="Tritt A."/>
            <person name="Yoshinaga Y."/>
            <person name="Zwiers L.-H."/>
            <person name="Turgeon B."/>
            <person name="Goodwin S."/>
            <person name="Spatafora J."/>
            <person name="Crous P."/>
            <person name="Grigoriev I."/>
        </authorList>
    </citation>
    <scope>NUCLEOTIDE SEQUENCE</scope>
    <source>
        <strain evidence="2">CBS 119687</strain>
    </source>
</reference>
<keyword evidence="3" id="KW-1185">Reference proteome</keyword>
<dbReference type="Pfam" id="PF02594">
    <property type="entry name" value="DUF167"/>
    <property type="match status" value="1"/>
</dbReference>